<dbReference type="EMBL" id="BAABGL010000002">
    <property type="protein sequence ID" value="GAA4384633.1"/>
    <property type="molecule type" value="Genomic_DNA"/>
</dbReference>
<dbReference type="Gene3D" id="3.40.50.1000">
    <property type="entry name" value="HAD superfamily/HAD-like"/>
    <property type="match status" value="2"/>
</dbReference>
<evidence type="ECO:0000313" key="7">
    <source>
        <dbReference type="Proteomes" id="UP001500642"/>
    </source>
</evidence>
<dbReference type="PANTHER" id="PTHR43768:SF3">
    <property type="entry name" value="TREHALOSE 6-PHOSPHATE PHOSPHATASE"/>
    <property type="match status" value="1"/>
</dbReference>
<dbReference type="PANTHER" id="PTHR43768">
    <property type="entry name" value="TREHALOSE 6-PHOSPHATE PHOSPHATASE"/>
    <property type="match status" value="1"/>
</dbReference>
<feature type="region of interest" description="Disordered" evidence="5">
    <location>
        <begin position="106"/>
        <end position="129"/>
    </location>
</feature>
<dbReference type="RefSeq" id="WP_345029646.1">
    <property type="nucleotide sequence ID" value="NZ_BAABGL010000002.1"/>
</dbReference>
<evidence type="ECO:0000256" key="5">
    <source>
        <dbReference type="SAM" id="MobiDB-lite"/>
    </source>
</evidence>
<reference evidence="7" key="1">
    <citation type="journal article" date="2019" name="Int. J. Syst. Evol. Microbiol.">
        <title>The Global Catalogue of Microorganisms (GCM) 10K type strain sequencing project: providing services to taxonomists for standard genome sequencing and annotation.</title>
        <authorList>
            <consortium name="The Broad Institute Genomics Platform"/>
            <consortium name="The Broad Institute Genome Sequencing Center for Infectious Disease"/>
            <person name="Wu L."/>
            <person name="Ma J."/>
        </authorList>
    </citation>
    <scope>NUCLEOTIDE SEQUENCE [LARGE SCALE GENOMIC DNA]</scope>
    <source>
        <strain evidence="7">JCM 17808</strain>
    </source>
</reference>
<evidence type="ECO:0000256" key="3">
    <source>
        <dbReference type="ARBA" id="ARBA00024253"/>
    </source>
</evidence>
<keyword evidence="7" id="KW-1185">Reference proteome</keyword>
<evidence type="ECO:0000313" key="6">
    <source>
        <dbReference type="EMBL" id="GAA4384633.1"/>
    </source>
</evidence>
<keyword evidence="1" id="KW-0378">Hydrolase</keyword>
<dbReference type="Pfam" id="PF02358">
    <property type="entry name" value="Trehalose_PPase"/>
    <property type="match status" value="1"/>
</dbReference>
<protein>
    <recommendedName>
        <fullName evidence="3">Trehalose-phosphate phosphatase</fullName>
    </recommendedName>
    <alternativeName>
        <fullName evidence="4">Trehalose-6-phosphate phosphatase</fullName>
    </alternativeName>
</protein>
<dbReference type="InterPro" id="IPR023214">
    <property type="entry name" value="HAD_sf"/>
</dbReference>
<evidence type="ECO:0000256" key="1">
    <source>
        <dbReference type="ARBA" id="ARBA00022801"/>
    </source>
</evidence>
<accession>A0ABP8J449</accession>
<proteinExistence type="predicted"/>
<dbReference type="Proteomes" id="UP001500642">
    <property type="component" value="Unassembled WGS sequence"/>
</dbReference>
<evidence type="ECO:0000256" key="4">
    <source>
        <dbReference type="ARBA" id="ARBA00031957"/>
    </source>
</evidence>
<feature type="compositionally biased region" description="Gly residues" evidence="5">
    <location>
        <begin position="111"/>
        <end position="120"/>
    </location>
</feature>
<gene>
    <name evidence="6" type="ORF">GCM10023167_05630</name>
</gene>
<dbReference type="InterPro" id="IPR036412">
    <property type="entry name" value="HAD-like_sf"/>
</dbReference>
<dbReference type="InterPro" id="IPR003337">
    <property type="entry name" value="Trehalose_PPase"/>
</dbReference>
<dbReference type="InterPro" id="IPR044651">
    <property type="entry name" value="OTSB-like"/>
</dbReference>
<sequence>MTALSPPLQAPEAIDITALTTAARLLVALDFDGVIAPLQDDPSTSTPVAESATAVEALAALPGTAVGYISGRDVAALKDLSRAPARALFVGSHGVEQDFTGLTAGTPAGVPAGGPAGGQAGTSADAVDPDDPFRYSAAPDDGERALLARLDAEFERIAAATPAAGHGELRIERKPLGATFHTRGCSPERAEFFTAELRRFASAHPELRSLTGHDMVEFGVRMHTKGDGLDTMIERAQATAALYIGDDTTDEDAFAHLADRQDSGFPGLSIRVGTADTRAQARLGSTDDVAAFLTRLARERAAHVGG</sequence>
<comment type="caution">
    <text evidence="6">The sequence shown here is derived from an EMBL/GenBank/DDBJ whole genome shotgun (WGS) entry which is preliminary data.</text>
</comment>
<comment type="function">
    <text evidence="2">Removes the phosphate from trehalose 6-phosphate to produce free trehalose.</text>
</comment>
<dbReference type="SUPFAM" id="SSF56784">
    <property type="entry name" value="HAD-like"/>
    <property type="match status" value="1"/>
</dbReference>
<organism evidence="6 7">
    <name type="scientific">Brevibacterium pityocampae</name>
    <dbReference type="NCBI Taxonomy" id="506594"/>
    <lineage>
        <taxon>Bacteria</taxon>
        <taxon>Bacillati</taxon>
        <taxon>Actinomycetota</taxon>
        <taxon>Actinomycetes</taxon>
        <taxon>Micrococcales</taxon>
        <taxon>Brevibacteriaceae</taxon>
        <taxon>Brevibacterium</taxon>
    </lineage>
</organism>
<name>A0ABP8J449_9MICO</name>
<evidence type="ECO:0000256" key="2">
    <source>
        <dbReference type="ARBA" id="ARBA00024179"/>
    </source>
</evidence>